<gene>
    <name evidence="1" type="ORF">LKD23_01105</name>
</gene>
<proteinExistence type="predicted"/>
<comment type="caution">
    <text evidence="1">The sequence shown here is derived from an EMBL/GenBank/DDBJ whole genome shotgun (WGS) entry which is preliminary data.</text>
</comment>
<sequence>MSRTSPVLGMQKSPSSLGRAFLHTKRNIACAVSADSCEGEQPEEEGGHPIFQKQEEKDFMIQKGVALPVTIL</sequence>
<dbReference type="Proteomes" id="UP001430637">
    <property type="component" value="Unassembled WGS sequence"/>
</dbReference>
<evidence type="ECO:0000313" key="2">
    <source>
        <dbReference type="Proteomes" id="UP001430637"/>
    </source>
</evidence>
<keyword evidence="2" id="KW-1185">Reference proteome</keyword>
<name>A0ABS8F564_9FIRM</name>
<protein>
    <submittedName>
        <fullName evidence="1">Uncharacterized protein</fullName>
    </submittedName>
</protein>
<organism evidence="1 2">
    <name type="scientific">Faecalibacterium butyricigenerans</name>
    <dbReference type="NCBI Taxonomy" id="1851427"/>
    <lineage>
        <taxon>Bacteria</taxon>
        <taxon>Bacillati</taxon>
        <taxon>Bacillota</taxon>
        <taxon>Clostridia</taxon>
        <taxon>Eubacteriales</taxon>
        <taxon>Oscillospiraceae</taxon>
        <taxon>Faecalibacterium</taxon>
    </lineage>
</organism>
<dbReference type="EMBL" id="JAJEQL010000002">
    <property type="protein sequence ID" value="MCC2198376.1"/>
    <property type="molecule type" value="Genomic_DNA"/>
</dbReference>
<dbReference type="RefSeq" id="WP_227619970.1">
    <property type="nucleotide sequence ID" value="NZ_JAJEQL010000002.1"/>
</dbReference>
<evidence type="ECO:0000313" key="1">
    <source>
        <dbReference type="EMBL" id="MCC2198376.1"/>
    </source>
</evidence>
<accession>A0ABS8F564</accession>
<reference evidence="1" key="1">
    <citation type="submission" date="2021-10" db="EMBL/GenBank/DDBJ databases">
        <title>Anaerobic single-cell dispensing facilitates the cultivation of human gut bacteria.</title>
        <authorList>
            <person name="Afrizal A."/>
        </authorList>
    </citation>
    <scope>NUCLEOTIDE SEQUENCE</scope>
    <source>
        <strain evidence="1">CLA-AA-H233</strain>
    </source>
</reference>